<gene>
    <name evidence="10" type="ORF">GTO91_01080</name>
</gene>
<evidence type="ECO:0000313" key="10">
    <source>
        <dbReference type="EMBL" id="MZP28316.1"/>
    </source>
</evidence>
<organism evidence="10 11">
    <name type="scientific">Heliomicrobium undosum</name>
    <dbReference type="NCBI Taxonomy" id="121734"/>
    <lineage>
        <taxon>Bacteria</taxon>
        <taxon>Bacillati</taxon>
        <taxon>Bacillota</taxon>
        <taxon>Clostridia</taxon>
        <taxon>Eubacteriales</taxon>
        <taxon>Heliobacteriaceae</taxon>
        <taxon>Heliomicrobium</taxon>
    </lineage>
</organism>
<keyword evidence="4 7" id="KW-1133">Transmembrane helix</keyword>
<feature type="transmembrane region" description="Helical" evidence="7">
    <location>
        <begin position="21"/>
        <end position="41"/>
    </location>
</feature>
<keyword evidence="5 7" id="KW-0472">Membrane</keyword>
<sequence length="401" mass="42537">MIGDTIRMALSSLLENKLRSLLTMLGIIIGVAAVVAMVSIGKGANKSVTDQIGALGSNLLYVTPGRTAPIPGVSRQARGSVSLLTLDEYELLQSARGELIAEVVPEAGRQMVVRNDRENTTTNITGTTPEYSSVRNFFVAQGRFISDYDMDNMSRVAVLGATAAADLFGAANPVGKTIRINMTDFTVIGVMENKIAGASDVGDQVFVPLTTGMKRLFGGKSLRTIVIQAAGEDVINDAQTQVERILTHKMGSASKFVLRNQQDVLTTVQGTTDTLTALLVGITGISLLVGGIGIMNIMLVSVTERTREIGIRKALGAKRFDILTQFLIESTVISSCGGVLGILTGVGLSSLLGALGNWQIQISWEAMALAFCFSAAIGIFFGLYPANRASALDPIEALRFE</sequence>
<comment type="subcellular location">
    <subcellularLocation>
        <location evidence="1">Cell membrane</location>
        <topology evidence="1">Multi-pass membrane protein</topology>
    </subcellularLocation>
</comment>
<feature type="transmembrane region" description="Helical" evidence="7">
    <location>
        <begin position="366"/>
        <end position="384"/>
    </location>
</feature>
<dbReference type="GO" id="GO:0005886">
    <property type="term" value="C:plasma membrane"/>
    <property type="evidence" value="ECO:0007669"/>
    <property type="project" value="UniProtKB-SubCell"/>
</dbReference>
<evidence type="ECO:0000313" key="11">
    <source>
        <dbReference type="Proteomes" id="UP000463470"/>
    </source>
</evidence>
<keyword evidence="2" id="KW-1003">Cell membrane</keyword>
<evidence type="ECO:0000256" key="1">
    <source>
        <dbReference type="ARBA" id="ARBA00004651"/>
    </source>
</evidence>
<dbReference type="PANTHER" id="PTHR30572">
    <property type="entry name" value="MEMBRANE COMPONENT OF TRANSPORTER-RELATED"/>
    <property type="match status" value="1"/>
</dbReference>
<evidence type="ECO:0000256" key="4">
    <source>
        <dbReference type="ARBA" id="ARBA00022989"/>
    </source>
</evidence>
<evidence type="ECO:0000256" key="6">
    <source>
        <dbReference type="ARBA" id="ARBA00038076"/>
    </source>
</evidence>
<dbReference type="PANTHER" id="PTHR30572:SF4">
    <property type="entry name" value="ABC TRANSPORTER PERMEASE YTRF"/>
    <property type="match status" value="1"/>
</dbReference>
<proteinExistence type="inferred from homology"/>
<feature type="transmembrane region" description="Helical" evidence="7">
    <location>
        <begin position="275"/>
        <end position="302"/>
    </location>
</feature>
<keyword evidence="3 7" id="KW-0812">Transmembrane</keyword>
<dbReference type="EMBL" id="WXEY01000001">
    <property type="protein sequence ID" value="MZP28316.1"/>
    <property type="molecule type" value="Genomic_DNA"/>
</dbReference>
<accession>A0A845KZ01</accession>
<keyword evidence="11" id="KW-1185">Reference proteome</keyword>
<feature type="transmembrane region" description="Helical" evidence="7">
    <location>
        <begin position="322"/>
        <end position="346"/>
    </location>
</feature>
<dbReference type="Pfam" id="PF12704">
    <property type="entry name" value="MacB_PCD"/>
    <property type="match status" value="1"/>
</dbReference>
<evidence type="ECO:0000256" key="5">
    <source>
        <dbReference type="ARBA" id="ARBA00023136"/>
    </source>
</evidence>
<dbReference type="InterPro" id="IPR003838">
    <property type="entry name" value="ABC3_permease_C"/>
</dbReference>
<dbReference type="OrthoDB" id="9770036at2"/>
<dbReference type="InterPro" id="IPR050250">
    <property type="entry name" value="Macrolide_Exporter_MacB"/>
</dbReference>
<reference evidence="10 11" key="1">
    <citation type="submission" date="2020-01" db="EMBL/GenBank/DDBJ databases">
        <title>Whole-genome sequence of Heliobacterium undosum DSM 13378.</title>
        <authorList>
            <person name="Kyndt J.A."/>
            <person name="Meyer T.E."/>
        </authorList>
    </citation>
    <scope>NUCLEOTIDE SEQUENCE [LARGE SCALE GENOMIC DNA]</scope>
    <source>
        <strain evidence="10 11">DSM 13378</strain>
    </source>
</reference>
<dbReference type="AlphaFoldDB" id="A0A845KZ01"/>
<dbReference type="InterPro" id="IPR025857">
    <property type="entry name" value="MacB_PCD"/>
</dbReference>
<feature type="domain" description="MacB-like periplasmic core" evidence="9">
    <location>
        <begin position="20"/>
        <end position="244"/>
    </location>
</feature>
<feature type="domain" description="ABC3 transporter permease C-terminal" evidence="8">
    <location>
        <begin position="282"/>
        <end position="393"/>
    </location>
</feature>
<evidence type="ECO:0000256" key="7">
    <source>
        <dbReference type="SAM" id="Phobius"/>
    </source>
</evidence>
<evidence type="ECO:0000256" key="2">
    <source>
        <dbReference type="ARBA" id="ARBA00022475"/>
    </source>
</evidence>
<name>A0A845KZ01_9FIRM</name>
<comment type="caution">
    <text evidence="10">The sequence shown here is derived from an EMBL/GenBank/DDBJ whole genome shotgun (WGS) entry which is preliminary data.</text>
</comment>
<comment type="similarity">
    <text evidence="6">Belongs to the ABC-4 integral membrane protein family.</text>
</comment>
<dbReference type="Proteomes" id="UP000463470">
    <property type="component" value="Unassembled WGS sequence"/>
</dbReference>
<dbReference type="RefSeq" id="WP_161253505.1">
    <property type="nucleotide sequence ID" value="NZ_WXEY01000001.1"/>
</dbReference>
<evidence type="ECO:0000259" key="9">
    <source>
        <dbReference type="Pfam" id="PF12704"/>
    </source>
</evidence>
<evidence type="ECO:0000256" key="3">
    <source>
        <dbReference type="ARBA" id="ARBA00022692"/>
    </source>
</evidence>
<protein>
    <submittedName>
        <fullName evidence="10">FtsX-like permease family protein</fullName>
    </submittedName>
</protein>
<dbReference type="GO" id="GO:0022857">
    <property type="term" value="F:transmembrane transporter activity"/>
    <property type="evidence" value="ECO:0007669"/>
    <property type="project" value="TreeGrafter"/>
</dbReference>
<evidence type="ECO:0000259" key="8">
    <source>
        <dbReference type="Pfam" id="PF02687"/>
    </source>
</evidence>
<dbReference type="Pfam" id="PF02687">
    <property type="entry name" value="FtsX"/>
    <property type="match status" value="1"/>
</dbReference>